<dbReference type="NCBIfam" id="TIGR01733">
    <property type="entry name" value="AA-adenyl-dom"/>
    <property type="match status" value="1"/>
</dbReference>
<dbReference type="Pfam" id="PF13193">
    <property type="entry name" value="AMP-binding_C"/>
    <property type="match status" value="1"/>
</dbReference>
<sequence length="1336" mass="145109">MNKDRVEQLRRRVALRTTPVREPSGVARAGSLTEAFAAAVQAYGDRVAVRCGRQSLTYRQLDERAAELAGALQALGVDPARPVGILLERSADMVAAALAVLRVGCCYVPLDPATPRARLDVILQDADPAVVITSGELAALPGERAILRVDVSLPAGELGTSPAGRDSRAYVIFTSGTTGRPKGVQVTHGNVLRLFSSSEEHYGFGPEDVWSLFHSFAFDVSVWEMWGALLYGGTLVVVPKATAQDPVAFRALLREERVTVLSQTPTAFNQLAAEDVRHPERLPLRWVVFGGEALHFSDLKRWADKYGDDAPALVNMYGITETTVHASFRRVRRADLDRGLSLIGRPLPDLEFLLLDEDLAPVPAGETGEIVVTGPGVALGYLGRPDLTRERFVELPGGRGRGYRSGDLARLLPDGEFAYHGRRDDQVKIRGFRIELGEVEGALRALEGVTEAAVVARELPRLGRALVAYVVPDGPGAAPADLRGRLSEVLPEYMLPSVFVPLDALPLTHNGKLDRRALPDPTPDDHTAPADATDRDPVVARIVAAMSDLLPGGRITPTDGFFDLGGHSLLATRLLARVRTDFGVSVALRDFLREPTARALAAAVREREPDGGPVMPLLRAPDQERRPATSAQQRLYFLSRMEPDSSAYNLHMSLLLEGELDVAALERSFVALAERHVPLRSLLRLEDGEVVAVALPAERVRVSVEEAPGGEVRRVIEELAEEEVARPFDLERDLPLRVRVVAFGERVHGLLVTLHHVAGDGWSNAVLGRELGVLYAHFAQRTEGDPLPALAATYADYAHSMREWLGTPAARDDVDYWEGRLADLPAEHSLPLDRVRPERMTYHGDTVTRRAGGALKGAARSADVTVFMLLQAAFALFVARRGKDADVVVGTPVANRPSTDFDDVIGMFVNTVVLRTRVPGTGSVGDLLAQVRDQTLRDLERQHVPFEELVRRLNPERTARHSPLFQLMLVVQNNETVPLSLDGLTVTAVRLPVQEAKTDLVLDITEDQDGFRLNWRYNTDLFDRGTVEGMAAEFAELLDRITGDPHTPLGELLTPPAREVPHVLLPLRSRPDGPPPVFAFPGILGLAPSYAQLSAHFPERSFHALSTGELVRAHGDGLTVPVLAEACAQAIAAEASGRPVHLVGHSFGGALAYEVARRLDGGQVLSLVLLDALAPKSLRTELSEPREKLLAYFLGSLSAAFPAVGQEHAAAVREELAALPEAEVLDRAERRMGEAAELLGGPLREAFADYVRLAALDWPASGDLSGVPVLLVEATRNTGRGDLTADWAAVLNTSIRCESIATDHEGLLRGPAAETLSELMHRFHTPHDAVKGHRPR</sequence>
<keyword evidence="2" id="KW-0596">Phosphopantetheine</keyword>
<dbReference type="Gene3D" id="1.10.1200.10">
    <property type="entry name" value="ACP-like"/>
    <property type="match status" value="1"/>
</dbReference>
<evidence type="ECO:0000313" key="9">
    <source>
        <dbReference type="Proteomes" id="UP001282288"/>
    </source>
</evidence>
<dbReference type="InterPro" id="IPR010071">
    <property type="entry name" value="AA_adenyl_dom"/>
</dbReference>
<feature type="domain" description="Carrier" evidence="5">
    <location>
        <begin position="533"/>
        <end position="608"/>
    </location>
</feature>
<evidence type="ECO:0000256" key="4">
    <source>
        <dbReference type="SAM" id="MobiDB-lite"/>
    </source>
</evidence>
<dbReference type="InterPro" id="IPR025110">
    <property type="entry name" value="AMP-bd_C"/>
</dbReference>
<comment type="cofactor">
    <cofactor evidence="1">
        <name>pantetheine 4'-phosphate</name>
        <dbReference type="ChEBI" id="CHEBI:47942"/>
    </cofactor>
</comment>
<dbReference type="EMBL" id="JARAWP010000006">
    <property type="protein sequence ID" value="MDX3018514.1"/>
    <property type="molecule type" value="Genomic_DNA"/>
</dbReference>
<reference evidence="6 8" key="1">
    <citation type="journal article" date="2023" name="Microb. Genom.">
        <title>Mesoterricola silvestris gen. nov., sp. nov., Mesoterricola sediminis sp. nov., Geothrix oryzae sp. nov., Geothrix edaphica sp. nov., Geothrix rubra sp. nov., and Geothrix limicola sp. nov., six novel members of Acidobacteriota isolated from soils.</title>
        <authorList>
            <person name="Weisberg A.J."/>
            <person name="Pearce E."/>
            <person name="Kramer C.G."/>
            <person name="Chang J.H."/>
            <person name="Clarke C.R."/>
        </authorList>
    </citation>
    <scope>NUCLEOTIDE SEQUENCE</scope>
    <source>
        <strain evidence="7 8">NB05-1H</strain>
        <strain evidence="6">NRRL_B-16521</strain>
    </source>
</reference>
<dbReference type="SMART" id="SM00824">
    <property type="entry name" value="PKS_TE"/>
    <property type="match status" value="1"/>
</dbReference>
<dbReference type="Pfam" id="PF00550">
    <property type="entry name" value="PP-binding"/>
    <property type="match status" value="1"/>
</dbReference>
<dbReference type="PROSITE" id="PS00012">
    <property type="entry name" value="PHOSPHOPANTETHEINE"/>
    <property type="match status" value="1"/>
</dbReference>
<accession>A0AAP6B542</accession>
<dbReference type="InterPro" id="IPR006162">
    <property type="entry name" value="Ppantetheine_attach_site"/>
</dbReference>
<dbReference type="PANTHER" id="PTHR45527:SF1">
    <property type="entry name" value="FATTY ACID SYNTHASE"/>
    <property type="match status" value="1"/>
</dbReference>
<dbReference type="RefSeq" id="WP_010355222.1">
    <property type="nucleotide sequence ID" value="NZ_CP122369.1"/>
</dbReference>
<dbReference type="SUPFAM" id="SSF56801">
    <property type="entry name" value="Acetyl-CoA synthetase-like"/>
    <property type="match status" value="1"/>
</dbReference>
<dbReference type="GO" id="GO:0008610">
    <property type="term" value="P:lipid biosynthetic process"/>
    <property type="evidence" value="ECO:0007669"/>
    <property type="project" value="UniProtKB-ARBA"/>
</dbReference>
<dbReference type="Proteomes" id="UP001282288">
    <property type="component" value="Unassembled WGS sequence"/>
</dbReference>
<dbReference type="InterPro" id="IPR020845">
    <property type="entry name" value="AMP-binding_CS"/>
</dbReference>
<comment type="caution">
    <text evidence="6">The sequence shown here is derived from an EMBL/GenBank/DDBJ whole genome shotgun (WGS) entry which is preliminary data.</text>
</comment>
<evidence type="ECO:0000256" key="1">
    <source>
        <dbReference type="ARBA" id="ARBA00001957"/>
    </source>
</evidence>
<dbReference type="Pfam" id="PF00501">
    <property type="entry name" value="AMP-binding"/>
    <property type="match status" value="1"/>
</dbReference>
<evidence type="ECO:0000256" key="2">
    <source>
        <dbReference type="ARBA" id="ARBA00022450"/>
    </source>
</evidence>
<dbReference type="PROSITE" id="PS00455">
    <property type="entry name" value="AMP_BINDING"/>
    <property type="match status" value="1"/>
</dbReference>
<dbReference type="InterPro" id="IPR023213">
    <property type="entry name" value="CAT-like_dom_sf"/>
</dbReference>
<dbReference type="InterPro" id="IPR036736">
    <property type="entry name" value="ACP-like_sf"/>
</dbReference>
<evidence type="ECO:0000259" key="5">
    <source>
        <dbReference type="PROSITE" id="PS50075"/>
    </source>
</evidence>
<organism evidence="6 9">
    <name type="scientific">Streptomyces acidiscabies</name>
    <dbReference type="NCBI Taxonomy" id="42234"/>
    <lineage>
        <taxon>Bacteria</taxon>
        <taxon>Bacillati</taxon>
        <taxon>Actinomycetota</taxon>
        <taxon>Actinomycetes</taxon>
        <taxon>Kitasatosporales</taxon>
        <taxon>Streptomycetaceae</taxon>
        <taxon>Streptomyces</taxon>
    </lineage>
</organism>
<dbReference type="GO" id="GO:0017000">
    <property type="term" value="P:antibiotic biosynthetic process"/>
    <property type="evidence" value="ECO:0007669"/>
    <property type="project" value="UniProtKB-ARBA"/>
</dbReference>
<evidence type="ECO:0000313" key="8">
    <source>
        <dbReference type="Proteomes" id="UP001272987"/>
    </source>
</evidence>
<dbReference type="SUPFAM" id="SSF53474">
    <property type="entry name" value="alpha/beta-Hydrolases"/>
    <property type="match status" value="1"/>
</dbReference>
<dbReference type="SUPFAM" id="SSF52777">
    <property type="entry name" value="CoA-dependent acyltransferases"/>
    <property type="match status" value="2"/>
</dbReference>
<dbReference type="Proteomes" id="UP001272987">
    <property type="component" value="Unassembled WGS sequence"/>
</dbReference>
<dbReference type="InterPro" id="IPR045851">
    <property type="entry name" value="AMP-bd_C_sf"/>
</dbReference>
<dbReference type="FunFam" id="3.40.50.980:FF:000002">
    <property type="entry name" value="Enterobactin synthetase component F"/>
    <property type="match status" value="1"/>
</dbReference>
<dbReference type="PROSITE" id="PS50075">
    <property type="entry name" value="CARRIER"/>
    <property type="match status" value="1"/>
</dbReference>
<dbReference type="InterPro" id="IPR020806">
    <property type="entry name" value="PKS_PP-bd"/>
</dbReference>
<feature type="region of interest" description="Disordered" evidence="4">
    <location>
        <begin position="605"/>
        <end position="625"/>
    </location>
</feature>
<dbReference type="Gene3D" id="3.40.50.12780">
    <property type="entry name" value="N-terminal domain of ligase-like"/>
    <property type="match status" value="1"/>
</dbReference>
<proteinExistence type="predicted"/>
<dbReference type="PANTHER" id="PTHR45527">
    <property type="entry name" value="NONRIBOSOMAL PEPTIDE SYNTHETASE"/>
    <property type="match status" value="1"/>
</dbReference>
<dbReference type="Gene3D" id="3.30.559.10">
    <property type="entry name" value="Chloramphenicol acetyltransferase-like domain"/>
    <property type="match status" value="1"/>
</dbReference>
<dbReference type="InterPro" id="IPR009081">
    <property type="entry name" value="PP-bd_ACP"/>
</dbReference>
<dbReference type="FunFam" id="3.40.50.980:FF:000001">
    <property type="entry name" value="Non-ribosomal peptide synthetase"/>
    <property type="match status" value="1"/>
</dbReference>
<dbReference type="EMBL" id="JARAWC010000001">
    <property type="protein sequence ID" value="MDX2958147.1"/>
    <property type="molecule type" value="Genomic_DNA"/>
</dbReference>
<dbReference type="GeneID" id="69808181"/>
<dbReference type="InterPro" id="IPR020802">
    <property type="entry name" value="TesA-like"/>
</dbReference>
<protein>
    <submittedName>
        <fullName evidence="6">Non-ribosomal peptide synthetase</fullName>
    </submittedName>
</protein>
<dbReference type="Gene3D" id="3.30.300.30">
    <property type="match status" value="1"/>
</dbReference>
<dbReference type="SUPFAM" id="SSF47336">
    <property type="entry name" value="ACP-like"/>
    <property type="match status" value="1"/>
</dbReference>
<dbReference type="GO" id="GO:0003824">
    <property type="term" value="F:catalytic activity"/>
    <property type="evidence" value="ECO:0007669"/>
    <property type="project" value="InterPro"/>
</dbReference>
<dbReference type="Pfam" id="PF00975">
    <property type="entry name" value="Thioesterase"/>
    <property type="match status" value="1"/>
</dbReference>
<evidence type="ECO:0000313" key="6">
    <source>
        <dbReference type="EMBL" id="MDX2958147.1"/>
    </source>
</evidence>
<dbReference type="GO" id="GO:0043041">
    <property type="term" value="P:amino acid activation for nonribosomal peptide biosynthetic process"/>
    <property type="evidence" value="ECO:0007669"/>
    <property type="project" value="TreeGrafter"/>
</dbReference>
<dbReference type="GO" id="GO:0044550">
    <property type="term" value="P:secondary metabolite biosynthetic process"/>
    <property type="evidence" value="ECO:0007669"/>
    <property type="project" value="UniProtKB-ARBA"/>
</dbReference>
<evidence type="ECO:0000313" key="7">
    <source>
        <dbReference type="EMBL" id="MDX3018514.1"/>
    </source>
</evidence>
<dbReference type="FunFam" id="3.30.300.30:FF:000010">
    <property type="entry name" value="Enterobactin synthetase component F"/>
    <property type="match status" value="1"/>
</dbReference>
<name>A0AAP6B542_9ACTN</name>
<feature type="region of interest" description="Disordered" evidence="4">
    <location>
        <begin position="513"/>
        <end position="534"/>
    </location>
</feature>
<keyword evidence="3" id="KW-0597">Phosphoprotein</keyword>
<dbReference type="Gene3D" id="3.30.559.30">
    <property type="entry name" value="Nonribosomal peptide synthetase, condensation domain"/>
    <property type="match status" value="1"/>
</dbReference>
<dbReference type="InterPro" id="IPR042099">
    <property type="entry name" value="ANL_N_sf"/>
</dbReference>
<keyword evidence="8" id="KW-1185">Reference proteome</keyword>
<evidence type="ECO:0000256" key="3">
    <source>
        <dbReference type="ARBA" id="ARBA00022553"/>
    </source>
</evidence>
<dbReference type="CDD" id="cd17643">
    <property type="entry name" value="A_NRPS_Cytc1-like"/>
    <property type="match status" value="1"/>
</dbReference>
<dbReference type="Pfam" id="PF00668">
    <property type="entry name" value="Condensation"/>
    <property type="match status" value="1"/>
</dbReference>
<dbReference type="CDD" id="cd19531">
    <property type="entry name" value="LCL_NRPS-like"/>
    <property type="match status" value="1"/>
</dbReference>
<dbReference type="InterPro" id="IPR001031">
    <property type="entry name" value="Thioesterase"/>
</dbReference>
<dbReference type="SMART" id="SM00823">
    <property type="entry name" value="PKS_PP"/>
    <property type="match status" value="1"/>
</dbReference>
<dbReference type="InterPro" id="IPR001242">
    <property type="entry name" value="Condensation_dom"/>
</dbReference>
<dbReference type="InterPro" id="IPR000873">
    <property type="entry name" value="AMP-dep_synth/lig_dom"/>
</dbReference>
<dbReference type="Gene3D" id="3.40.50.1820">
    <property type="entry name" value="alpha/beta hydrolase"/>
    <property type="match status" value="1"/>
</dbReference>
<dbReference type="InterPro" id="IPR029058">
    <property type="entry name" value="AB_hydrolase_fold"/>
</dbReference>
<gene>
    <name evidence="6" type="ORF">PV399_00215</name>
    <name evidence="7" type="ORF">PV666_11525</name>
</gene>
<dbReference type="GO" id="GO:0031177">
    <property type="term" value="F:phosphopantetheine binding"/>
    <property type="evidence" value="ECO:0007669"/>
    <property type="project" value="InterPro"/>
</dbReference>
<dbReference type="FunFam" id="3.40.50.12780:FF:000012">
    <property type="entry name" value="Non-ribosomal peptide synthetase"/>
    <property type="match status" value="1"/>
</dbReference>
<dbReference type="GO" id="GO:0005737">
    <property type="term" value="C:cytoplasm"/>
    <property type="evidence" value="ECO:0007669"/>
    <property type="project" value="TreeGrafter"/>
</dbReference>